<protein>
    <submittedName>
        <fullName evidence="2">DH200=94 genomic scaffold, scaffold_315</fullName>
    </submittedName>
</protein>
<dbReference type="EMBL" id="HG739173">
    <property type="protein sequence ID" value="CDP14609.1"/>
    <property type="molecule type" value="Genomic_DNA"/>
</dbReference>
<dbReference type="EMBL" id="HG739399">
    <property type="protein sequence ID" value="CDP18950.1"/>
    <property type="molecule type" value="Genomic_DNA"/>
</dbReference>
<gene>
    <name evidence="2" type="ORF">GSCOC_T00013308001</name>
    <name evidence="1" type="ORF">GSCOC_T00041184001</name>
</gene>
<dbReference type="Proteomes" id="UP000295252">
    <property type="component" value="Chromosome I"/>
</dbReference>
<reference evidence="2" key="1">
    <citation type="submission" date="2013-11" db="EMBL/GenBank/DDBJ databases">
        <authorList>
            <person name="Genoscope - CEA"/>
        </authorList>
    </citation>
    <scope>NUCLEOTIDE SEQUENCE</scope>
    <source>
        <strain evidence="2">DH200</strain>
    </source>
</reference>
<dbReference type="InParanoid" id="A0A068VDN3"/>
<keyword evidence="3" id="KW-1185">Reference proteome</keyword>
<evidence type="ECO:0000313" key="3">
    <source>
        <dbReference type="Proteomes" id="UP000295252"/>
    </source>
</evidence>
<dbReference type="AlphaFoldDB" id="A0A068VDN3"/>
<dbReference type="Gramene" id="CDP18950">
    <property type="protein sequence ID" value="CDP18950"/>
    <property type="gene ID" value="GSCOC_T00013308001"/>
</dbReference>
<name>A0A068VDN3_COFCA</name>
<proteinExistence type="predicted"/>
<evidence type="ECO:0000313" key="2">
    <source>
        <dbReference type="EMBL" id="CDP18950.1"/>
    </source>
</evidence>
<organism evidence="2 3">
    <name type="scientific">Coffea canephora</name>
    <name type="common">Robusta coffee</name>
    <dbReference type="NCBI Taxonomy" id="49390"/>
    <lineage>
        <taxon>Eukaryota</taxon>
        <taxon>Viridiplantae</taxon>
        <taxon>Streptophyta</taxon>
        <taxon>Embryophyta</taxon>
        <taxon>Tracheophyta</taxon>
        <taxon>Spermatophyta</taxon>
        <taxon>Magnoliopsida</taxon>
        <taxon>eudicotyledons</taxon>
        <taxon>Gunneridae</taxon>
        <taxon>Pentapetalae</taxon>
        <taxon>asterids</taxon>
        <taxon>lamiids</taxon>
        <taxon>Gentianales</taxon>
        <taxon>Rubiaceae</taxon>
        <taxon>Ixoroideae</taxon>
        <taxon>Gardenieae complex</taxon>
        <taxon>Bertiereae - Coffeeae clade</taxon>
        <taxon>Coffeeae</taxon>
        <taxon>Coffea</taxon>
    </lineage>
</organism>
<reference evidence="2" key="3">
    <citation type="submission" date="2015-09" db="EMBL/GenBank/DDBJ databases">
        <title>Structure and adaptive landscape of the coffee genome.</title>
        <authorList>
            <person name="Denoeud F."/>
            <person name="Wincker P."/>
            <person name="Lashermes P."/>
        </authorList>
    </citation>
    <scope>NUCLEOTIDE SEQUENCE</scope>
    <source>
        <strain evidence="2">DH200</strain>
    </source>
</reference>
<reference evidence="3" key="2">
    <citation type="journal article" date="2014" name="Science">
        <title>The coffee genome provides insight into the convergent evolution of caffeine biosynthesis.</title>
        <authorList>
            <person name="Denoeud F."/>
            <person name="Carretero-Paulet L."/>
            <person name="Dereeper A."/>
            <person name="Droc G."/>
            <person name="Guyot R."/>
            <person name="Pietrella M."/>
            <person name="Zheng C."/>
            <person name="Alberti A."/>
            <person name="Anthony F."/>
            <person name="Aprea G."/>
            <person name="Aury J.M."/>
            <person name="Bento P."/>
            <person name="Bernard M."/>
            <person name="Bocs S."/>
            <person name="Campa C."/>
            <person name="Cenci A."/>
            <person name="Combes M.C."/>
            <person name="Crouzillat D."/>
            <person name="Da Silva C."/>
            <person name="Daddiego L."/>
            <person name="De Bellis F."/>
            <person name="Dussert S."/>
            <person name="Garsmeur O."/>
            <person name="Gayraud T."/>
            <person name="Guignon V."/>
            <person name="Jahn K."/>
            <person name="Jamilloux V."/>
            <person name="Joet T."/>
            <person name="Labadie K."/>
            <person name="Lan T."/>
            <person name="Leclercq J."/>
            <person name="Lepelley M."/>
            <person name="Leroy T."/>
            <person name="Li L.T."/>
            <person name="Librado P."/>
            <person name="Lopez L."/>
            <person name="Munoz A."/>
            <person name="Noel B."/>
            <person name="Pallavicini A."/>
            <person name="Perrotta G."/>
            <person name="Poncet V."/>
            <person name="Pot D."/>
            <person name="Priyono X."/>
            <person name="Rigoreau M."/>
            <person name="Rouard M."/>
            <person name="Rozas J."/>
            <person name="Tranchant-Dubreuil C."/>
            <person name="VanBuren R."/>
            <person name="Zhang Q."/>
            <person name="Andrade A.C."/>
            <person name="Argout X."/>
            <person name="Bertrand B."/>
            <person name="de Kochko A."/>
            <person name="Graziosi G."/>
            <person name="Henry R.J."/>
            <person name="Jayarama X."/>
            <person name="Ming R."/>
            <person name="Nagai C."/>
            <person name="Rounsley S."/>
            <person name="Sankoff D."/>
            <person name="Giuliano G."/>
            <person name="Albert V.A."/>
            <person name="Wincker P."/>
            <person name="Lashermes P."/>
        </authorList>
    </citation>
    <scope>NUCLEOTIDE SEQUENCE [LARGE SCALE GENOMIC DNA]</scope>
    <source>
        <strain evidence="3">cv. DH200-94</strain>
    </source>
</reference>
<sequence length="47" mass="5562">MFYFPPHRAQGEGRACCAYSRDWMAYIVYSLSLDLFYVRVGLFPLHL</sequence>
<accession>A0A068VDN3</accession>
<evidence type="ECO:0000313" key="1">
    <source>
        <dbReference type="EMBL" id="CDP14609.1"/>
    </source>
</evidence>
<dbReference type="Gramene" id="CDP14609">
    <property type="protein sequence ID" value="CDP14609"/>
    <property type="gene ID" value="GSCOC_T00041184001"/>
</dbReference>